<evidence type="ECO:0000259" key="1">
    <source>
        <dbReference type="SMART" id="SM00563"/>
    </source>
</evidence>
<dbReference type="RefSeq" id="WP_087012209.1">
    <property type="nucleotide sequence ID" value="NZ_FUUY01000004.1"/>
</dbReference>
<proteinExistence type="predicted"/>
<sequence length="257" mass="29690">MLQVEHDAKWIKRLSALSKVYFTPTFIGAEQLDASQPAMYVGNHSLYGVLDSPMLIDYLYNEHQVAVVSIADHSHFYLPLWRSVVKKFGAVDGVPAYVREAMQQGYSILVFPGGGREVLKREGEQYQLIWKQRYGFLKLAQEFGYDIVPFAALGGDEVFDIGFDANKVVQHQYFQKLLQVPQLSRLLRKGEVIPSLPKHLIPKRLPFYFKFMPRQSLMHIENLEQLQQFRDLIAAEIYTGLADLRVLRQQQHGDRFD</sequence>
<feature type="domain" description="Phospholipid/glycerol acyltransferase" evidence="1">
    <location>
        <begin position="38"/>
        <end position="155"/>
    </location>
</feature>
<dbReference type="GO" id="GO:0016020">
    <property type="term" value="C:membrane"/>
    <property type="evidence" value="ECO:0007669"/>
    <property type="project" value="TreeGrafter"/>
</dbReference>
<dbReference type="Proteomes" id="UP000196240">
    <property type="component" value="Unassembled WGS sequence"/>
</dbReference>
<keyword evidence="2" id="KW-0808">Transferase</keyword>
<reference evidence="2 3" key="1">
    <citation type="submission" date="2017-02" db="EMBL/GenBank/DDBJ databases">
        <authorList>
            <person name="Peterson S.W."/>
        </authorList>
    </citation>
    <scope>NUCLEOTIDE SEQUENCE [LARGE SCALE GENOMIC DNA]</scope>
    <source>
        <strain evidence="2">C6</strain>
    </source>
</reference>
<dbReference type="PANTHER" id="PTHR22753">
    <property type="entry name" value="TRANSMEMBRANE PROTEIN 68"/>
    <property type="match status" value="1"/>
</dbReference>
<keyword evidence="2" id="KW-0012">Acyltransferase</keyword>
<dbReference type="InterPro" id="IPR002123">
    <property type="entry name" value="Plipid/glycerol_acylTrfase"/>
</dbReference>
<dbReference type="SMART" id="SM00563">
    <property type="entry name" value="PlsC"/>
    <property type="match status" value="1"/>
</dbReference>
<dbReference type="AlphaFoldDB" id="A0A1R7QC55"/>
<organism evidence="2 3">
    <name type="scientific">Acinetobacter johnsonii</name>
    <dbReference type="NCBI Taxonomy" id="40214"/>
    <lineage>
        <taxon>Bacteria</taxon>
        <taxon>Pseudomonadati</taxon>
        <taxon>Pseudomonadota</taxon>
        <taxon>Gammaproteobacteria</taxon>
        <taxon>Moraxellales</taxon>
        <taxon>Moraxellaceae</taxon>
        <taxon>Acinetobacter</taxon>
    </lineage>
</organism>
<name>A0A1R7QC55_ACIJO</name>
<protein>
    <submittedName>
        <fullName evidence="2">Acyltransferase</fullName>
    </submittedName>
</protein>
<accession>A0A1R7QC55</accession>
<dbReference type="PANTHER" id="PTHR22753:SF14">
    <property type="entry name" value="MONOACYLGLYCEROL_DIACYLGLYCEROL O-ACYLTRANSFERASE"/>
    <property type="match status" value="1"/>
</dbReference>
<evidence type="ECO:0000313" key="3">
    <source>
        <dbReference type="Proteomes" id="UP000196240"/>
    </source>
</evidence>
<gene>
    <name evidence="2" type="ORF">ACNJC6_01486</name>
</gene>
<dbReference type="Pfam" id="PF01553">
    <property type="entry name" value="Acyltransferase"/>
    <property type="match status" value="1"/>
</dbReference>
<dbReference type="GO" id="GO:0016746">
    <property type="term" value="F:acyltransferase activity"/>
    <property type="evidence" value="ECO:0007669"/>
    <property type="project" value="UniProtKB-KW"/>
</dbReference>
<dbReference type="EMBL" id="FUUY01000004">
    <property type="protein sequence ID" value="SJX21858.1"/>
    <property type="molecule type" value="Genomic_DNA"/>
</dbReference>
<dbReference type="SUPFAM" id="SSF69593">
    <property type="entry name" value="Glycerol-3-phosphate (1)-acyltransferase"/>
    <property type="match status" value="1"/>
</dbReference>
<evidence type="ECO:0000313" key="2">
    <source>
        <dbReference type="EMBL" id="SJX21858.1"/>
    </source>
</evidence>